<proteinExistence type="predicted"/>
<comment type="caution">
    <text evidence="2">The sequence shown here is derived from an EMBL/GenBank/DDBJ whole genome shotgun (WGS) entry which is preliminary data.</text>
</comment>
<evidence type="ECO:0000313" key="4">
    <source>
        <dbReference type="Proteomes" id="UP000352698"/>
    </source>
</evidence>
<dbReference type="RefSeq" id="WP_010719688.1">
    <property type="nucleotide sequence ID" value="NZ_AP027299.1"/>
</dbReference>
<name>A0A366UHU4_ENTHR</name>
<protein>
    <submittedName>
        <fullName evidence="2">Flagellar motor switch protein</fullName>
    </submittedName>
</protein>
<organism evidence="2 4">
    <name type="scientific">Enterococcus hirae</name>
    <dbReference type="NCBI Taxonomy" id="1354"/>
    <lineage>
        <taxon>Bacteria</taxon>
        <taxon>Bacillati</taxon>
        <taxon>Bacillota</taxon>
        <taxon>Bacilli</taxon>
        <taxon>Lactobacillales</taxon>
        <taxon>Enterococcaceae</taxon>
        <taxon>Enterococcus</taxon>
    </lineage>
</organism>
<keyword evidence="2" id="KW-0966">Cell projection</keyword>
<reference evidence="2 4" key="2">
    <citation type="submission" date="2019-05" db="EMBL/GenBank/DDBJ databases">
        <authorList>
            <consortium name="Pathogen Informatics"/>
        </authorList>
    </citation>
    <scope>NUCLEOTIDE SEQUENCE [LARGE SCALE GENOMIC DNA]</scope>
    <source>
        <strain evidence="2 4">NCTC12204</strain>
    </source>
</reference>
<keyword evidence="2" id="KW-0282">Flagellum</keyword>
<dbReference type="GeneID" id="59131726"/>
<sequence>METLEQRKQRKARKKLEMQRLCRLLDVEGWEHNESIVNEVRAIVRLGKTPKKETNQS</sequence>
<keyword evidence="2" id="KW-0969">Cilium</keyword>
<gene>
    <name evidence="2" type="primary">fliG</name>
    <name evidence="1" type="ORF">EB03_00291</name>
    <name evidence="2" type="ORF">NCTC12204_00939</name>
</gene>
<evidence type="ECO:0000313" key="1">
    <source>
        <dbReference type="EMBL" id="RBT70440.1"/>
    </source>
</evidence>
<evidence type="ECO:0000313" key="2">
    <source>
        <dbReference type="EMBL" id="VTQ62140.1"/>
    </source>
</evidence>
<evidence type="ECO:0000313" key="3">
    <source>
        <dbReference type="Proteomes" id="UP000253498"/>
    </source>
</evidence>
<dbReference type="AlphaFoldDB" id="A0A366UHU4"/>
<dbReference type="EMBL" id="CABEEP010000001">
    <property type="protein sequence ID" value="VTQ62140.1"/>
    <property type="molecule type" value="Genomic_DNA"/>
</dbReference>
<dbReference type="Proteomes" id="UP000253498">
    <property type="component" value="Unassembled WGS sequence"/>
</dbReference>
<accession>A0A366UHU4</accession>
<reference evidence="1 3" key="1">
    <citation type="submission" date="2015-06" db="EMBL/GenBank/DDBJ databases">
        <title>The Genome Sequence of Enterococcus hirae 88EA1.</title>
        <authorList>
            <consortium name="The Broad Institute Genomics Platform"/>
            <consortium name="The Broad Institute Genome Sequencing Center for Infectious Disease"/>
            <person name="Earl A.M."/>
            <person name="Van Tyne D."/>
            <person name="Lebreton F."/>
            <person name="Saavedra J.T."/>
            <person name="Gilmore M.S."/>
            <person name="Manson McGuire A."/>
            <person name="Clock S."/>
            <person name="Crupain M."/>
            <person name="Rangan U."/>
            <person name="Young S."/>
            <person name="Abouelleil A."/>
            <person name="Cao P."/>
            <person name="Chapman S.B."/>
            <person name="Griggs A."/>
            <person name="Priest M."/>
            <person name="Shea T."/>
            <person name="Wortman J."/>
            <person name="Nusbaum C."/>
            <person name="Birren B."/>
        </authorList>
    </citation>
    <scope>NUCLEOTIDE SEQUENCE [LARGE SCALE GENOMIC DNA]</scope>
    <source>
        <strain evidence="1 3">88EA1</strain>
    </source>
</reference>
<dbReference type="EMBL" id="LESJ01000002">
    <property type="protein sequence ID" value="RBT70440.1"/>
    <property type="molecule type" value="Genomic_DNA"/>
</dbReference>
<dbReference type="Proteomes" id="UP000352698">
    <property type="component" value="Unassembled WGS sequence"/>
</dbReference>